<keyword evidence="3" id="KW-0804">Transcription</keyword>
<evidence type="ECO:0000256" key="1">
    <source>
        <dbReference type="ARBA" id="ARBA00023015"/>
    </source>
</evidence>
<keyword evidence="2" id="KW-0238">DNA-binding</keyword>
<reference evidence="5 6" key="1">
    <citation type="submission" date="2021-01" db="EMBL/GenBank/DDBJ databases">
        <authorList>
            <person name="Ruan W."/>
            <person name="Khan S.A."/>
            <person name="Jeon C.O."/>
        </authorList>
    </citation>
    <scope>NUCLEOTIDE SEQUENCE [LARGE SCALE GENOMIC DNA]</scope>
    <source>
        <strain evidence="5 6">R798</strain>
    </source>
</reference>
<evidence type="ECO:0000256" key="3">
    <source>
        <dbReference type="ARBA" id="ARBA00023163"/>
    </source>
</evidence>
<evidence type="ECO:0000313" key="5">
    <source>
        <dbReference type="EMBL" id="MBZ2209552.1"/>
    </source>
</evidence>
<dbReference type="EMBL" id="JAFBIL020000008">
    <property type="protein sequence ID" value="MBZ2209552.1"/>
    <property type="molecule type" value="Genomic_DNA"/>
</dbReference>
<dbReference type="RefSeq" id="WP_223470003.1">
    <property type="nucleotide sequence ID" value="NZ_JAFBIL020000008.1"/>
</dbReference>
<feature type="domain" description="HTH araC/xylS-type" evidence="4">
    <location>
        <begin position="21"/>
        <end position="119"/>
    </location>
</feature>
<evidence type="ECO:0000256" key="2">
    <source>
        <dbReference type="ARBA" id="ARBA00023125"/>
    </source>
</evidence>
<gene>
    <name evidence="5" type="ORF">I4X03_019975</name>
</gene>
<dbReference type="InterPro" id="IPR009057">
    <property type="entry name" value="Homeodomain-like_sf"/>
</dbReference>
<dbReference type="InterPro" id="IPR018060">
    <property type="entry name" value="HTH_AraC"/>
</dbReference>
<dbReference type="PANTHER" id="PTHR46796">
    <property type="entry name" value="HTH-TYPE TRANSCRIPTIONAL ACTIVATOR RHAS-RELATED"/>
    <property type="match status" value="1"/>
</dbReference>
<dbReference type="SUPFAM" id="SSF46689">
    <property type="entry name" value="Homeodomain-like"/>
    <property type="match status" value="2"/>
</dbReference>
<dbReference type="Gene3D" id="1.10.10.60">
    <property type="entry name" value="Homeodomain-like"/>
    <property type="match status" value="1"/>
</dbReference>
<keyword evidence="6" id="KW-1185">Reference proteome</keyword>
<dbReference type="PROSITE" id="PS01124">
    <property type="entry name" value="HTH_ARAC_FAMILY_2"/>
    <property type="match status" value="1"/>
</dbReference>
<evidence type="ECO:0000313" key="6">
    <source>
        <dbReference type="Proteomes" id="UP000809349"/>
    </source>
</evidence>
<organism evidence="5 6">
    <name type="scientific">Massilia soli</name>
    <dbReference type="NCBI Taxonomy" id="2792854"/>
    <lineage>
        <taxon>Bacteria</taxon>
        <taxon>Pseudomonadati</taxon>
        <taxon>Pseudomonadota</taxon>
        <taxon>Betaproteobacteria</taxon>
        <taxon>Burkholderiales</taxon>
        <taxon>Oxalobacteraceae</taxon>
        <taxon>Telluria group</taxon>
        <taxon>Massilia</taxon>
    </lineage>
</organism>
<sequence>MKQAISSKAGARTALPRWQLQRVVAYIDHHLDQPLRSCHLASQCALSASHFTRAFKQATGLSPRLFILQRRVQAACREMLATDQPLTAIAHACGFSDQAHLSRSFHLQMGTAPLAWRRMQAGALRA</sequence>
<proteinExistence type="predicted"/>
<reference evidence="5 6" key="2">
    <citation type="submission" date="2021-08" db="EMBL/GenBank/DDBJ databases">
        <title>Massilia sp. R798.</title>
        <authorList>
            <person name="Baek J.H."/>
            <person name="Jung H.S."/>
            <person name="Kim K.R."/>
            <person name="Jeon C.O."/>
        </authorList>
    </citation>
    <scope>NUCLEOTIDE SEQUENCE [LARGE SCALE GENOMIC DNA]</scope>
    <source>
        <strain evidence="5 6">R798</strain>
    </source>
</reference>
<comment type="caution">
    <text evidence="5">The sequence shown here is derived from an EMBL/GenBank/DDBJ whole genome shotgun (WGS) entry which is preliminary data.</text>
</comment>
<dbReference type="PANTHER" id="PTHR46796:SF6">
    <property type="entry name" value="ARAC SUBFAMILY"/>
    <property type="match status" value="1"/>
</dbReference>
<keyword evidence="1" id="KW-0805">Transcription regulation</keyword>
<dbReference type="InterPro" id="IPR050204">
    <property type="entry name" value="AraC_XylS_family_regulators"/>
</dbReference>
<dbReference type="Proteomes" id="UP000809349">
    <property type="component" value="Unassembled WGS sequence"/>
</dbReference>
<dbReference type="Pfam" id="PF12833">
    <property type="entry name" value="HTH_18"/>
    <property type="match status" value="1"/>
</dbReference>
<name>A0ABS7SUF7_9BURK</name>
<evidence type="ECO:0000259" key="4">
    <source>
        <dbReference type="PROSITE" id="PS01124"/>
    </source>
</evidence>
<dbReference type="SMART" id="SM00342">
    <property type="entry name" value="HTH_ARAC"/>
    <property type="match status" value="1"/>
</dbReference>
<protein>
    <submittedName>
        <fullName evidence="5">AraC family transcriptional regulator</fullName>
    </submittedName>
</protein>
<accession>A0ABS7SUF7</accession>